<comment type="caution">
    <text evidence="4">The sequence shown here is derived from an EMBL/GenBank/DDBJ whole genome shotgun (WGS) entry which is preliminary data.</text>
</comment>
<dbReference type="InterPro" id="IPR003812">
    <property type="entry name" value="Fido"/>
</dbReference>
<gene>
    <name evidence="4" type="ORF">AMYX_35000</name>
</gene>
<evidence type="ECO:0000256" key="1">
    <source>
        <dbReference type="PIRSR" id="PIRSR640198-2"/>
    </source>
</evidence>
<evidence type="ECO:0000313" key="5">
    <source>
        <dbReference type="Proteomes" id="UP000503640"/>
    </source>
</evidence>
<dbReference type="InterPro" id="IPR040198">
    <property type="entry name" value="Fido_containing"/>
</dbReference>
<evidence type="ECO:0000256" key="2">
    <source>
        <dbReference type="PIRSR" id="PIRSR640198-3"/>
    </source>
</evidence>
<evidence type="ECO:0000313" key="4">
    <source>
        <dbReference type="EMBL" id="GEJ58759.1"/>
    </source>
</evidence>
<protein>
    <recommendedName>
        <fullName evidence="3">Fido domain-containing protein</fullName>
    </recommendedName>
</protein>
<sequence>MRSRYLDIDDRTQDLAELLRDRPAIAQDFTRMYELSWIYHDSALEGVVYSGQEIEVALAGQMLAEAGSMAMFRDIRNAKAAVEVVRAEASAKKLKITLPLVKQLNAALHAGNEARANADFRKDIPLHRAYFHEIVQPAQIPAQLAAVLELCETADFKAAHPIQRASRLQHGFMHVYPYTEGSGRIARLLANLILLHEGYQPCVIHTIDRQRYYESLKLAEPALRELMMDSMENALTSAEKYCREAAAAHRKLAR</sequence>
<proteinExistence type="predicted"/>
<dbReference type="Gene3D" id="1.10.3290.10">
    <property type="entry name" value="Fido-like domain"/>
    <property type="match status" value="1"/>
</dbReference>
<keyword evidence="1" id="KW-0547">Nucleotide-binding</keyword>
<dbReference type="PANTHER" id="PTHR13504:SF38">
    <property type="entry name" value="FIDO DOMAIN-CONTAINING PROTEIN"/>
    <property type="match status" value="1"/>
</dbReference>
<dbReference type="InterPro" id="IPR036597">
    <property type="entry name" value="Fido-like_dom_sf"/>
</dbReference>
<dbReference type="Proteomes" id="UP000503640">
    <property type="component" value="Unassembled WGS sequence"/>
</dbReference>
<keyword evidence="1" id="KW-0067">ATP-binding</keyword>
<dbReference type="PROSITE" id="PS51459">
    <property type="entry name" value="FIDO"/>
    <property type="match status" value="1"/>
</dbReference>
<feature type="domain" description="Fido" evidence="3">
    <location>
        <begin position="96"/>
        <end position="232"/>
    </location>
</feature>
<keyword evidence="5" id="KW-1185">Reference proteome</keyword>
<dbReference type="Pfam" id="PF02661">
    <property type="entry name" value="Fic"/>
    <property type="match status" value="1"/>
</dbReference>
<dbReference type="EMBL" id="BJTG01000009">
    <property type="protein sequence ID" value="GEJ58759.1"/>
    <property type="molecule type" value="Genomic_DNA"/>
</dbReference>
<organism evidence="4 5">
    <name type="scientific">Anaeromyxobacter diazotrophicus</name>
    <dbReference type="NCBI Taxonomy" id="2590199"/>
    <lineage>
        <taxon>Bacteria</taxon>
        <taxon>Pseudomonadati</taxon>
        <taxon>Myxococcota</taxon>
        <taxon>Myxococcia</taxon>
        <taxon>Myxococcales</taxon>
        <taxon>Cystobacterineae</taxon>
        <taxon>Anaeromyxobacteraceae</taxon>
        <taxon>Anaeromyxobacter</taxon>
    </lineage>
</organism>
<accession>A0A7I9VRR5</accession>
<feature type="binding site" evidence="1">
    <location>
        <begin position="212"/>
        <end position="213"/>
    </location>
    <ligand>
        <name>ATP</name>
        <dbReference type="ChEBI" id="CHEBI:30616"/>
    </ligand>
</feature>
<dbReference type="PANTHER" id="PTHR13504">
    <property type="entry name" value="FIDO DOMAIN-CONTAINING PROTEIN DDB_G0283145"/>
    <property type="match status" value="1"/>
</dbReference>
<dbReference type="AlphaFoldDB" id="A0A7I9VRR5"/>
<evidence type="ECO:0000259" key="3">
    <source>
        <dbReference type="PROSITE" id="PS51459"/>
    </source>
</evidence>
<feature type="site" description="Important for autoinhibition of adenylyltransferase activity" evidence="2">
    <location>
        <position position="45"/>
    </location>
</feature>
<dbReference type="RefSeq" id="WP_176067635.1">
    <property type="nucleotide sequence ID" value="NZ_BJTG01000009.1"/>
</dbReference>
<dbReference type="GO" id="GO:0005524">
    <property type="term" value="F:ATP binding"/>
    <property type="evidence" value="ECO:0007669"/>
    <property type="project" value="UniProtKB-KW"/>
</dbReference>
<dbReference type="SUPFAM" id="SSF140931">
    <property type="entry name" value="Fic-like"/>
    <property type="match status" value="1"/>
</dbReference>
<name>A0A7I9VRR5_9BACT</name>
<reference evidence="5" key="1">
    <citation type="journal article" date="2020" name="Appl. Environ. Microbiol.">
        <title>Diazotrophic Anaeromyxobacter Isolates from Soils.</title>
        <authorList>
            <person name="Masuda Y."/>
            <person name="Yamanaka H."/>
            <person name="Xu Z.X."/>
            <person name="Shiratori Y."/>
            <person name="Aono T."/>
            <person name="Amachi S."/>
            <person name="Senoo K."/>
            <person name="Itoh H."/>
        </authorList>
    </citation>
    <scope>NUCLEOTIDE SEQUENCE [LARGE SCALE GENOMIC DNA]</scope>
    <source>
        <strain evidence="5">R267</strain>
    </source>
</reference>